<dbReference type="GO" id="GO:0005829">
    <property type="term" value="C:cytosol"/>
    <property type="evidence" value="ECO:0007669"/>
    <property type="project" value="InterPro"/>
</dbReference>
<dbReference type="InterPro" id="IPR016125">
    <property type="entry name" value="Peptidase_C15-like"/>
</dbReference>
<evidence type="ECO:0000256" key="5">
    <source>
        <dbReference type="ARBA" id="ARBA00022807"/>
    </source>
</evidence>
<accession>A0A8K0GDJ4</accession>
<comment type="caution">
    <text evidence="6">The sequence shown here is derived from an EMBL/GenBank/DDBJ whole genome shotgun (WGS) entry which is preliminary data.</text>
</comment>
<dbReference type="InterPro" id="IPR036440">
    <property type="entry name" value="Peptidase_C15-like_sf"/>
</dbReference>
<comment type="similarity">
    <text evidence="1">Belongs to the peptidase C15 family.</text>
</comment>
<dbReference type="SUPFAM" id="SSF53182">
    <property type="entry name" value="Pyrrolidone carboxyl peptidase (pyroglutamate aminopeptidase)"/>
    <property type="match status" value="1"/>
</dbReference>
<dbReference type="Gene3D" id="3.40.630.20">
    <property type="entry name" value="Peptidase C15, pyroglutamyl peptidase I-like"/>
    <property type="match status" value="1"/>
</dbReference>
<sequence length="205" mass="22942">MTSNNILVTGFGPFGEHKVNASWEAVKLLPQFKFDDSNVIVREIPVLYKYIDEEIPILWKIYNPKLVVHVGVSSYAKDLTLETQAFRIGYLQRDCQSNLHLTGEICSIKQGKDCIQSALDIGKICKNVNANNKVKTQPSTNAGRYLCEFVFYKSLNIDSSRTLFIHVPPIGKPYSAEELASGIAETINCALEQLDEQATVETARL</sequence>
<keyword evidence="4" id="KW-0378">Hydrolase</keyword>
<dbReference type="OrthoDB" id="407146at2759"/>
<gene>
    <name evidence="6" type="ORF">ILUMI_05461</name>
</gene>
<keyword evidence="7" id="KW-1185">Reference proteome</keyword>
<proteinExistence type="inferred from homology"/>
<dbReference type="PANTHER" id="PTHR23402:SF1">
    <property type="entry name" value="PYROGLUTAMYL-PEPTIDASE I"/>
    <property type="match status" value="1"/>
</dbReference>
<reference evidence="6" key="1">
    <citation type="submission" date="2019-08" db="EMBL/GenBank/DDBJ databases">
        <title>The genome of the North American firefly Photinus pyralis.</title>
        <authorList>
            <consortium name="Photinus pyralis genome working group"/>
            <person name="Fallon T.R."/>
            <person name="Sander Lower S.E."/>
            <person name="Weng J.-K."/>
        </authorList>
    </citation>
    <scope>NUCLEOTIDE SEQUENCE</scope>
    <source>
        <strain evidence="6">TRF0915ILg1</strain>
        <tissue evidence="6">Whole body</tissue>
    </source>
</reference>
<dbReference type="FunFam" id="3.40.630.20:FF:000008">
    <property type="entry name" value="Pyroglutamyl-peptidase 1"/>
    <property type="match status" value="1"/>
</dbReference>
<keyword evidence="5" id="KW-0788">Thiol protease</keyword>
<organism evidence="6 7">
    <name type="scientific">Ignelater luminosus</name>
    <name type="common">Cucubano</name>
    <name type="synonym">Pyrophorus luminosus</name>
    <dbReference type="NCBI Taxonomy" id="2038154"/>
    <lineage>
        <taxon>Eukaryota</taxon>
        <taxon>Metazoa</taxon>
        <taxon>Ecdysozoa</taxon>
        <taxon>Arthropoda</taxon>
        <taxon>Hexapoda</taxon>
        <taxon>Insecta</taxon>
        <taxon>Pterygota</taxon>
        <taxon>Neoptera</taxon>
        <taxon>Endopterygota</taxon>
        <taxon>Coleoptera</taxon>
        <taxon>Polyphaga</taxon>
        <taxon>Elateriformia</taxon>
        <taxon>Elateroidea</taxon>
        <taxon>Elateridae</taxon>
        <taxon>Agrypninae</taxon>
        <taxon>Pyrophorini</taxon>
        <taxon>Ignelater</taxon>
    </lineage>
</organism>
<evidence type="ECO:0008006" key="8">
    <source>
        <dbReference type="Google" id="ProtNLM"/>
    </source>
</evidence>
<evidence type="ECO:0000256" key="3">
    <source>
        <dbReference type="ARBA" id="ARBA00022670"/>
    </source>
</evidence>
<keyword evidence="2" id="KW-0963">Cytoplasm</keyword>
<protein>
    <recommendedName>
        <fullName evidence="8">Pyroglutamyl-peptidase I</fullName>
    </recommendedName>
</protein>
<dbReference type="GO" id="GO:0006508">
    <property type="term" value="P:proteolysis"/>
    <property type="evidence" value="ECO:0007669"/>
    <property type="project" value="UniProtKB-KW"/>
</dbReference>
<dbReference type="AlphaFoldDB" id="A0A8K0GDJ4"/>
<dbReference type="GO" id="GO:0016920">
    <property type="term" value="F:pyroglutamyl-peptidase activity"/>
    <property type="evidence" value="ECO:0007669"/>
    <property type="project" value="InterPro"/>
</dbReference>
<dbReference type="Proteomes" id="UP000801492">
    <property type="component" value="Unassembled WGS sequence"/>
</dbReference>
<dbReference type="Pfam" id="PF01470">
    <property type="entry name" value="Peptidase_C15"/>
    <property type="match status" value="1"/>
</dbReference>
<dbReference type="EMBL" id="VTPC01002029">
    <property type="protein sequence ID" value="KAF2900720.1"/>
    <property type="molecule type" value="Genomic_DNA"/>
</dbReference>
<dbReference type="PANTHER" id="PTHR23402">
    <property type="entry name" value="PROTEASE FAMILY C15 PYROGLUTAMYL-PEPTIDASE I-RELATED"/>
    <property type="match status" value="1"/>
</dbReference>
<name>A0A8K0GDJ4_IGNLU</name>
<evidence type="ECO:0000313" key="7">
    <source>
        <dbReference type="Proteomes" id="UP000801492"/>
    </source>
</evidence>
<dbReference type="PIRSF" id="PIRSF015592">
    <property type="entry name" value="Prld-crbxl_pptds"/>
    <property type="match status" value="1"/>
</dbReference>
<keyword evidence="3" id="KW-0645">Protease</keyword>
<evidence type="ECO:0000313" key="6">
    <source>
        <dbReference type="EMBL" id="KAF2900720.1"/>
    </source>
</evidence>
<dbReference type="CDD" id="cd00501">
    <property type="entry name" value="Peptidase_C15"/>
    <property type="match status" value="1"/>
</dbReference>
<evidence type="ECO:0000256" key="4">
    <source>
        <dbReference type="ARBA" id="ARBA00022801"/>
    </source>
</evidence>
<dbReference type="PRINTS" id="PR00706">
    <property type="entry name" value="PYROGLUPTASE"/>
</dbReference>
<dbReference type="InterPro" id="IPR000816">
    <property type="entry name" value="Peptidase_C15"/>
</dbReference>
<evidence type="ECO:0000256" key="2">
    <source>
        <dbReference type="ARBA" id="ARBA00022490"/>
    </source>
</evidence>
<evidence type="ECO:0000256" key="1">
    <source>
        <dbReference type="ARBA" id="ARBA00006641"/>
    </source>
</evidence>